<name>A0A7W5DQ63_9PORP</name>
<keyword evidence="2" id="KW-1185">Reference proteome</keyword>
<dbReference type="InterPro" id="IPR025631">
    <property type="entry name" value="Porin_10"/>
</dbReference>
<dbReference type="AlphaFoldDB" id="A0A7W5DQ63"/>
<organism evidence="1 2">
    <name type="scientific">Microbacter margulisiae</name>
    <dbReference type="NCBI Taxonomy" id="1350067"/>
    <lineage>
        <taxon>Bacteria</taxon>
        <taxon>Pseudomonadati</taxon>
        <taxon>Bacteroidota</taxon>
        <taxon>Bacteroidia</taxon>
        <taxon>Bacteroidales</taxon>
        <taxon>Porphyromonadaceae</taxon>
        <taxon>Microbacter</taxon>
    </lineage>
</organism>
<dbReference type="RefSeq" id="WP_183412762.1">
    <property type="nucleotide sequence ID" value="NZ_JACHYB010000001.1"/>
</dbReference>
<dbReference type="Proteomes" id="UP000544222">
    <property type="component" value="Unassembled WGS sequence"/>
</dbReference>
<dbReference type="EMBL" id="JACHYB010000001">
    <property type="protein sequence ID" value="MBB3186931.1"/>
    <property type="molecule type" value="Genomic_DNA"/>
</dbReference>
<gene>
    <name evidence="1" type="ORF">FHX64_001094</name>
</gene>
<proteinExistence type="predicted"/>
<accession>A0A7W5DQ63</accession>
<evidence type="ECO:0000313" key="2">
    <source>
        <dbReference type="Proteomes" id="UP000544222"/>
    </source>
</evidence>
<sequence>MQNRRSGNISDNRSSQQKSVYVAPDVKTWKIDSRFGVADTVAVDTIPLNFQDDNPVDRYSIANSYNGNLASPLQSKIFFDRTQKTDFLFGIPYDAYFRDPSDFYFFNTKTPYTNFGYQTGSSAQQAEDHVNVLFSMNDGKRLNITGLFDYIYARGQYSSQSAKALVASLYGSYTSNHYNASGILAYQKFDNKENGGLTDDRYVTNPTYTGQYTTINMPVNLSGAQSGYENVFFYYNQSYSLGFTKTIHLKNDSVRKEFIPVTTFIHTLNYSLGSKRFHETSVDTSFFANTYLSNTSHSDTASEMSLKNTFAVRLDEKFNRLFHFGLTAFIESNYQRYMMLNDSDRLSYASEYNTTIGGKLSKYEGRIYKYDFEGDMIIEGPRIGDFHLKGNIGGFFRLGKDSVVLRARGRIQSVSPSYFWDHYYSNHFIWNNHFANTFQSYVGGDLSLPKHHLFLGLQMANTKNMLYFNSSALPAQFSGNIQVVAANAELDLHAGPFVLANKGVYQICSNQSILPLPTWSMFHNLYFTTTLFKDLNTQIGTSVSYNSSYYAPDYMPATEQFYLQHQIKLGAYPLINVYANFHLKQIRIFVKYYNLGTMFLPNTNYFSIPHYPLNPMTFKFGFSWNFYS</sequence>
<comment type="caution">
    <text evidence="1">The sequence shown here is derived from an EMBL/GenBank/DDBJ whole genome shotgun (WGS) entry which is preliminary data.</text>
</comment>
<reference evidence="1 2" key="1">
    <citation type="submission" date="2020-08" db="EMBL/GenBank/DDBJ databases">
        <title>Genomic Encyclopedia of Type Strains, Phase IV (KMG-IV): sequencing the most valuable type-strain genomes for metagenomic binning, comparative biology and taxonomic classification.</title>
        <authorList>
            <person name="Goeker M."/>
        </authorList>
    </citation>
    <scope>NUCLEOTIDE SEQUENCE [LARGE SCALE GENOMIC DNA]</scope>
    <source>
        <strain evidence="1 2">DSM 27471</strain>
    </source>
</reference>
<protein>
    <recommendedName>
        <fullName evidence="3">Porin</fullName>
    </recommendedName>
</protein>
<dbReference type="Pfam" id="PF14121">
    <property type="entry name" value="Porin_10"/>
    <property type="match status" value="1"/>
</dbReference>
<evidence type="ECO:0000313" key="1">
    <source>
        <dbReference type="EMBL" id="MBB3186931.1"/>
    </source>
</evidence>
<evidence type="ECO:0008006" key="3">
    <source>
        <dbReference type="Google" id="ProtNLM"/>
    </source>
</evidence>